<dbReference type="EMBL" id="FQWY01000053">
    <property type="protein sequence ID" value="SHH27720.1"/>
    <property type="molecule type" value="Genomic_DNA"/>
</dbReference>
<protein>
    <recommendedName>
        <fullName evidence="3">CRISPR-associated protein, Cmr3 family</fullName>
    </recommendedName>
</protein>
<dbReference type="AlphaFoldDB" id="A0A1M5RNJ2"/>
<proteinExistence type="predicted"/>
<organism evidence="1 2">
    <name type="scientific">Thermosyntropha lipolytica DSM 11003</name>
    <dbReference type="NCBI Taxonomy" id="1123382"/>
    <lineage>
        <taxon>Bacteria</taxon>
        <taxon>Bacillati</taxon>
        <taxon>Bacillota</taxon>
        <taxon>Clostridia</taxon>
        <taxon>Eubacteriales</taxon>
        <taxon>Syntrophomonadaceae</taxon>
        <taxon>Thermosyntropha</taxon>
    </lineage>
</organism>
<evidence type="ECO:0008006" key="3">
    <source>
        <dbReference type="Google" id="ProtNLM"/>
    </source>
</evidence>
<dbReference type="Proteomes" id="UP000242329">
    <property type="component" value="Unassembled WGS sequence"/>
</dbReference>
<reference evidence="2" key="1">
    <citation type="submission" date="2016-11" db="EMBL/GenBank/DDBJ databases">
        <authorList>
            <person name="Varghese N."/>
            <person name="Submissions S."/>
        </authorList>
    </citation>
    <scope>NUCLEOTIDE SEQUENCE [LARGE SCALE GENOMIC DNA]</scope>
    <source>
        <strain evidence="2">DSM 11003</strain>
    </source>
</reference>
<dbReference type="STRING" id="1123382.SAMN02745221_02070"/>
<dbReference type="OrthoDB" id="12362at2"/>
<accession>A0A1M5RNJ2</accession>
<evidence type="ECO:0000313" key="2">
    <source>
        <dbReference type="Proteomes" id="UP000242329"/>
    </source>
</evidence>
<dbReference type="RefSeq" id="WP_073093441.1">
    <property type="nucleotide sequence ID" value="NZ_FQWY01000053.1"/>
</dbReference>
<gene>
    <name evidence="1" type="ORF">SAMN02745221_02070</name>
</gene>
<evidence type="ECO:0000313" key="1">
    <source>
        <dbReference type="EMBL" id="SHH27720.1"/>
    </source>
</evidence>
<name>A0A1M5RNJ2_9FIRM</name>
<keyword evidence="2" id="KW-1185">Reference proteome</keyword>
<sequence length="283" mass="32554">MKWFKLVFRQKQPLHIGSFRWGVIAETGIFIPGWTMWGALTDAFLRRESFARLDESEKHFAAVTSFYPALLETGSTEKEISSLEPMFPLYKKGRFYLGGKSEAEFRFYFTDLLMSTAVEGISRKAWDMSLHEIEYILPCSRKNRSGEKIFSLYWIGLIGLEDEKIFSFIPRLIYAGGERRYGMGEMELVLQKEVKNDELALWNLDGEGNLHLERAEPLKNFLPLEENVCLQGETALLVELNFRKSVPEAEKAGHFVKPGSLIKNPEAYAGKKYVLQKGKFVRV</sequence>